<dbReference type="SUPFAM" id="SSF81606">
    <property type="entry name" value="PP2C-like"/>
    <property type="match status" value="1"/>
</dbReference>
<dbReference type="InterPro" id="IPR011006">
    <property type="entry name" value="CheY-like_superfamily"/>
</dbReference>
<dbReference type="STRING" id="177413.SAMN05660859_0986"/>
<dbReference type="InterPro" id="IPR001789">
    <property type="entry name" value="Sig_transdc_resp-reg_receiver"/>
</dbReference>
<dbReference type="PANTHER" id="PTHR43156:SF2">
    <property type="entry name" value="STAGE II SPORULATION PROTEIN E"/>
    <property type="match status" value="1"/>
</dbReference>
<evidence type="ECO:0000256" key="1">
    <source>
        <dbReference type="ARBA" id="ARBA00022801"/>
    </source>
</evidence>
<dbReference type="InterPro" id="IPR052016">
    <property type="entry name" value="Bact_Sigma-Reg"/>
</dbReference>
<dbReference type="Pfam" id="PF00072">
    <property type="entry name" value="Response_reg"/>
    <property type="match status" value="1"/>
</dbReference>
<name>A0A1G4Q5S8_9HYPH</name>
<accession>A0A1G4Q5S8</accession>
<dbReference type="Gene3D" id="3.40.50.2300">
    <property type="match status" value="1"/>
</dbReference>
<organism evidence="4 5">
    <name type="scientific">Ancylobacter rudongensis</name>
    <dbReference type="NCBI Taxonomy" id="177413"/>
    <lineage>
        <taxon>Bacteria</taxon>
        <taxon>Pseudomonadati</taxon>
        <taxon>Pseudomonadota</taxon>
        <taxon>Alphaproteobacteria</taxon>
        <taxon>Hyphomicrobiales</taxon>
        <taxon>Xanthobacteraceae</taxon>
        <taxon>Ancylobacter</taxon>
    </lineage>
</organism>
<protein>
    <submittedName>
        <fullName evidence="4">Response regulator receiver domain-containing protein</fullName>
    </submittedName>
</protein>
<dbReference type="GO" id="GO:0016791">
    <property type="term" value="F:phosphatase activity"/>
    <property type="evidence" value="ECO:0007669"/>
    <property type="project" value="TreeGrafter"/>
</dbReference>
<dbReference type="GO" id="GO:0000160">
    <property type="term" value="P:phosphorelay signal transduction system"/>
    <property type="evidence" value="ECO:0007669"/>
    <property type="project" value="InterPro"/>
</dbReference>
<reference evidence="5" key="1">
    <citation type="submission" date="2016-10" db="EMBL/GenBank/DDBJ databases">
        <authorList>
            <person name="Varghese N."/>
            <person name="Submissions S."/>
        </authorList>
    </citation>
    <scope>NUCLEOTIDE SEQUENCE [LARGE SCALE GENOMIC DNA]</scope>
    <source>
        <strain evidence="5">CGMCC 1.1761</strain>
    </source>
</reference>
<keyword evidence="2" id="KW-0597">Phosphoprotein</keyword>
<evidence type="ECO:0000313" key="4">
    <source>
        <dbReference type="EMBL" id="SCW39994.1"/>
    </source>
</evidence>
<evidence type="ECO:0000256" key="2">
    <source>
        <dbReference type="PROSITE-ProRule" id="PRU00169"/>
    </source>
</evidence>
<feature type="modified residue" description="4-aspartylphosphate" evidence="2">
    <location>
        <position position="57"/>
    </location>
</feature>
<dbReference type="Proteomes" id="UP000198889">
    <property type="component" value="Unassembled WGS sequence"/>
</dbReference>
<dbReference type="SMART" id="SM00448">
    <property type="entry name" value="REC"/>
    <property type="match status" value="1"/>
</dbReference>
<keyword evidence="5" id="KW-1185">Reference proteome</keyword>
<dbReference type="SUPFAM" id="SSF52172">
    <property type="entry name" value="CheY-like"/>
    <property type="match status" value="1"/>
</dbReference>
<gene>
    <name evidence="4" type="ORF">SAMN05660859_0986</name>
</gene>
<keyword evidence="1" id="KW-0378">Hydrolase</keyword>
<dbReference type="InterPro" id="IPR001932">
    <property type="entry name" value="PPM-type_phosphatase-like_dom"/>
</dbReference>
<sequence>MTDQNASILVVDDVAENRDLLMRRLKRLGFTHIDEAANGIEALAAIDQKPYDLVLLDIMMPELDGFGVLDRLRADGRINDLPVIVVSALNEIEPVVRCIELGADDFIFKPFNPTLLRARVLATLEKKGLRDRTRDELKRKQAELTEARTLQLALVPPPFAGAFGGRSLAIDVLLEPAKEVGGDLVDYFPVGDSKMVGVIGDVSDKGAGAALMMARTHSMFRSLGTRPDAAELFADPARAAGLVNDALARGNASCMFVTLLLAVLDVPTGRLAYVRAGHVPPYLRAVDGTVSRLTAAGGPALGVVEDFVFRTASVSLAPGERLLVVTDGLTEAHDHSGVLYGEERVGDFLAALGDEKAPLPRLAAGVRAFEAGLPAFDDMAALLLSLDPPGAA</sequence>
<dbReference type="Gene3D" id="3.60.40.10">
    <property type="entry name" value="PPM-type phosphatase domain"/>
    <property type="match status" value="1"/>
</dbReference>
<dbReference type="SMART" id="SM00331">
    <property type="entry name" value="PP2C_SIG"/>
    <property type="match status" value="1"/>
</dbReference>
<evidence type="ECO:0000259" key="3">
    <source>
        <dbReference type="PROSITE" id="PS50110"/>
    </source>
</evidence>
<dbReference type="PROSITE" id="PS50110">
    <property type="entry name" value="RESPONSE_REGULATORY"/>
    <property type="match status" value="1"/>
</dbReference>
<proteinExistence type="predicted"/>
<dbReference type="RefSeq" id="WP_091436573.1">
    <property type="nucleotide sequence ID" value="NZ_FMTP01000001.1"/>
</dbReference>
<evidence type="ECO:0000313" key="5">
    <source>
        <dbReference type="Proteomes" id="UP000198889"/>
    </source>
</evidence>
<feature type="domain" description="Response regulatory" evidence="3">
    <location>
        <begin position="7"/>
        <end position="124"/>
    </location>
</feature>
<dbReference type="AlphaFoldDB" id="A0A1G4Q5S8"/>
<dbReference type="InterPro" id="IPR036457">
    <property type="entry name" value="PPM-type-like_dom_sf"/>
</dbReference>
<dbReference type="EMBL" id="FMTP01000001">
    <property type="protein sequence ID" value="SCW39994.1"/>
    <property type="molecule type" value="Genomic_DNA"/>
</dbReference>
<dbReference type="Pfam" id="PF07228">
    <property type="entry name" value="SpoIIE"/>
    <property type="match status" value="1"/>
</dbReference>
<dbReference type="PANTHER" id="PTHR43156">
    <property type="entry name" value="STAGE II SPORULATION PROTEIN E-RELATED"/>
    <property type="match status" value="1"/>
</dbReference>